<accession>A0A382E371</accession>
<proteinExistence type="predicted"/>
<feature type="transmembrane region" description="Helical" evidence="1">
    <location>
        <begin position="12"/>
        <end position="32"/>
    </location>
</feature>
<keyword evidence="1" id="KW-1133">Transmembrane helix</keyword>
<dbReference type="AlphaFoldDB" id="A0A382E371"/>
<gene>
    <name evidence="2" type="ORF">METZ01_LOCUS197952</name>
</gene>
<keyword evidence="1" id="KW-0472">Membrane</keyword>
<evidence type="ECO:0000313" key="2">
    <source>
        <dbReference type="EMBL" id="SVB45098.1"/>
    </source>
</evidence>
<dbReference type="EMBL" id="UINC01042449">
    <property type="protein sequence ID" value="SVB45098.1"/>
    <property type="molecule type" value="Genomic_DNA"/>
</dbReference>
<organism evidence="2">
    <name type="scientific">marine metagenome</name>
    <dbReference type="NCBI Taxonomy" id="408172"/>
    <lineage>
        <taxon>unclassified sequences</taxon>
        <taxon>metagenomes</taxon>
        <taxon>ecological metagenomes</taxon>
    </lineage>
</organism>
<protein>
    <submittedName>
        <fullName evidence="2">Uncharacterized protein</fullName>
    </submittedName>
</protein>
<evidence type="ECO:0000256" key="1">
    <source>
        <dbReference type="SAM" id="Phobius"/>
    </source>
</evidence>
<sequence length="137" mass="16002">MIGVVLKSLWWMLRLALWLIGIMLRFTFGLAWQQTFGWSNVYVRRDWDDRGVGRVRWADLNDPRWDTVSGGAPVENLLPLLHAYVWCDKVRGKIGHSCAHGPGPHNIKVCMLRDDNSRRIWRRLLKSVGPDRRLQNL</sequence>
<keyword evidence="1" id="KW-0812">Transmembrane</keyword>
<name>A0A382E371_9ZZZZ</name>
<reference evidence="2" key="1">
    <citation type="submission" date="2018-05" db="EMBL/GenBank/DDBJ databases">
        <authorList>
            <person name="Lanie J.A."/>
            <person name="Ng W.-L."/>
            <person name="Kazmierczak K.M."/>
            <person name="Andrzejewski T.M."/>
            <person name="Davidsen T.M."/>
            <person name="Wayne K.J."/>
            <person name="Tettelin H."/>
            <person name="Glass J.I."/>
            <person name="Rusch D."/>
            <person name="Podicherti R."/>
            <person name="Tsui H.-C.T."/>
            <person name="Winkler M.E."/>
        </authorList>
    </citation>
    <scope>NUCLEOTIDE SEQUENCE</scope>
</reference>